<evidence type="ECO:0000313" key="2">
    <source>
        <dbReference type="EMBL" id="AZU61923.1"/>
    </source>
</evidence>
<dbReference type="AlphaFoldDB" id="A0A3Q9QUE3"/>
<dbReference type="Gene3D" id="3.20.80.10">
    <property type="entry name" value="Regulatory factor, effector binding domain"/>
    <property type="match status" value="1"/>
</dbReference>
<evidence type="ECO:0000259" key="1">
    <source>
        <dbReference type="SMART" id="SM00871"/>
    </source>
</evidence>
<dbReference type="OrthoDB" id="2863365at2"/>
<dbReference type="SMART" id="SM00871">
    <property type="entry name" value="AraC_E_bind"/>
    <property type="match status" value="1"/>
</dbReference>
<dbReference type="InterPro" id="IPR010499">
    <property type="entry name" value="AraC_E-bd"/>
</dbReference>
<evidence type="ECO:0000313" key="3">
    <source>
        <dbReference type="Proteomes" id="UP000282892"/>
    </source>
</evidence>
<dbReference type="RefSeq" id="WP_066397744.1">
    <property type="nucleotide sequence ID" value="NZ_CP022572.1"/>
</dbReference>
<dbReference type="EMBL" id="CP022572">
    <property type="protein sequence ID" value="AZU61923.1"/>
    <property type="molecule type" value="Genomic_DNA"/>
</dbReference>
<dbReference type="InterPro" id="IPR011256">
    <property type="entry name" value="Reg_factor_effector_dom_sf"/>
</dbReference>
<sequence length="156" mass="18307">MGKLVLKDFKAVVTRNRGLFKDYAKLVPHAARHFLERAKDIPINMGIEVSIYEPPTNPNQLEGTFYVGILVNSEIENLPDGMEYKHILQHYAVIKGKITEIANLYSRIDQWIVEQGYKRDTPEHYIIEVYYPEKNDQEEVEVYIPIKNERFLNLRV</sequence>
<gene>
    <name evidence="2" type="ORF">CHR53_11870</name>
</gene>
<dbReference type="STRING" id="1193713.GCA_001636315_04802"/>
<organism evidence="2 3">
    <name type="scientific">Neobacillus mesonae</name>
    <dbReference type="NCBI Taxonomy" id="1193713"/>
    <lineage>
        <taxon>Bacteria</taxon>
        <taxon>Bacillati</taxon>
        <taxon>Bacillota</taxon>
        <taxon>Bacilli</taxon>
        <taxon>Bacillales</taxon>
        <taxon>Bacillaceae</taxon>
        <taxon>Neobacillus</taxon>
    </lineage>
</organism>
<dbReference type="Pfam" id="PF14526">
    <property type="entry name" value="Cass2"/>
    <property type="match status" value="1"/>
</dbReference>
<dbReference type="Proteomes" id="UP000282892">
    <property type="component" value="Chromosome"/>
</dbReference>
<dbReference type="InterPro" id="IPR029441">
    <property type="entry name" value="Cass2"/>
</dbReference>
<dbReference type="SUPFAM" id="SSF55136">
    <property type="entry name" value="Probable bacterial effector-binding domain"/>
    <property type="match status" value="1"/>
</dbReference>
<proteinExistence type="predicted"/>
<name>A0A3Q9QUE3_9BACI</name>
<reference evidence="2 3" key="1">
    <citation type="submission" date="2017-07" db="EMBL/GenBank/DDBJ databases">
        <title>The complete genome sequence of Bacillus mesonae strain H20-5, an efficient strain improving plant abiotic stress resistance.</title>
        <authorList>
            <person name="Kim S.Y."/>
            <person name="Song H."/>
            <person name="Sang M.K."/>
            <person name="Weon H.-Y."/>
            <person name="Song J."/>
        </authorList>
    </citation>
    <scope>NUCLEOTIDE SEQUENCE [LARGE SCALE GENOMIC DNA]</scope>
    <source>
        <strain evidence="2 3">H20-5</strain>
    </source>
</reference>
<dbReference type="KEGG" id="nmk:CHR53_11870"/>
<accession>A0A3Q9QUE3</accession>
<feature type="domain" description="AraC effector-binding" evidence="1">
    <location>
        <begin position="1"/>
        <end position="147"/>
    </location>
</feature>
<keyword evidence="3" id="KW-1185">Reference proteome</keyword>
<protein>
    <submittedName>
        <fullName evidence="2">AraC family transcriptional regulator</fullName>
    </submittedName>
</protein>